<keyword evidence="5" id="KW-0677">Repeat</keyword>
<keyword evidence="6" id="KW-0256">Endoplasmic reticulum</keyword>
<feature type="transmembrane region" description="Helical" evidence="11">
    <location>
        <begin position="433"/>
        <end position="455"/>
    </location>
</feature>
<keyword evidence="13" id="KW-1185">Reference proteome</keyword>
<evidence type="ECO:0008006" key="14">
    <source>
        <dbReference type="Google" id="ProtNLM"/>
    </source>
</evidence>
<dbReference type="AlphaFoldDB" id="A0A3R6ZK83"/>
<dbReference type="GO" id="GO:0006888">
    <property type="term" value="P:endoplasmic reticulum to Golgi vesicle-mediated transport"/>
    <property type="evidence" value="ECO:0007669"/>
    <property type="project" value="TreeGrafter"/>
</dbReference>
<keyword evidence="8" id="KW-0653">Protein transport</keyword>
<dbReference type="SUPFAM" id="SSF50978">
    <property type="entry name" value="WD40 repeat-like"/>
    <property type="match status" value="1"/>
</dbReference>
<dbReference type="InterPro" id="IPR036322">
    <property type="entry name" value="WD40_repeat_dom_sf"/>
</dbReference>
<evidence type="ECO:0000256" key="2">
    <source>
        <dbReference type="ARBA" id="ARBA00022448"/>
    </source>
</evidence>
<keyword evidence="10 11" id="KW-0472">Membrane</keyword>
<dbReference type="GO" id="GO:0005085">
    <property type="term" value="F:guanyl-nucleotide exchange factor activity"/>
    <property type="evidence" value="ECO:0007669"/>
    <property type="project" value="InterPro"/>
</dbReference>
<dbReference type="PANTHER" id="PTHR23284">
    <property type="entry name" value="PROLACTIN REGULATORY ELEMENT BINDING PROTEIN"/>
    <property type="match status" value="1"/>
</dbReference>
<keyword evidence="3" id="KW-0853">WD repeat</keyword>
<dbReference type="VEuPathDB" id="FungiDB:H310_12325"/>
<protein>
    <recommendedName>
        <fullName evidence="14">Anaphase-promoting complex subunit 4 WD40 domain-containing protein</fullName>
    </recommendedName>
</protein>
<feature type="transmembrane region" description="Helical" evidence="11">
    <location>
        <begin position="462"/>
        <end position="482"/>
    </location>
</feature>
<evidence type="ECO:0000256" key="4">
    <source>
        <dbReference type="ARBA" id="ARBA00022692"/>
    </source>
</evidence>
<dbReference type="InterPro" id="IPR045260">
    <property type="entry name" value="Sec12-like"/>
</dbReference>
<organism evidence="12 13">
    <name type="scientific">Aphanomyces invadans</name>
    <dbReference type="NCBI Taxonomy" id="157072"/>
    <lineage>
        <taxon>Eukaryota</taxon>
        <taxon>Sar</taxon>
        <taxon>Stramenopiles</taxon>
        <taxon>Oomycota</taxon>
        <taxon>Saprolegniomycetes</taxon>
        <taxon>Saprolegniales</taxon>
        <taxon>Verrucalvaceae</taxon>
        <taxon>Aphanomyces</taxon>
    </lineage>
</organism>
<dbReference type="InterPro" id="IPR015943">
    <property type="entry name" value="WD40/YVTN_repeat-like_dom_sf"/>
</dbReference>
<comment type="subcellular location">
    <subcellularLocation>
        <location evidence="1">Endoplasmic reticulum membrane</location>
        <topology evidence="1">Single-pass membrane protein</topology>
    </subcellularLocation>
</comment>
<keyword evidence="2" id="KW-0813">Transport</keyword>
<keyword evidence="9 11" id="KW-1133">Transmembrane helix</keyword>
<evidence type="ECO:0000256" key="7">
    <source>
        <dbReference type="ARBA" id="ARBA00022892"/>
    </source>
</evidence>
<evidence type="ECO:0000256" key="10">
    <source>
        <dbReference type="ARBA" id="ARBA00023136"/>
    </source>
</evidence>
<evidence type="ECO:0000256" key="1">
    <source>
        <dbReference type="ARBA" id="ARBA00004389"/>
    </source>
</evidence>
<reference evidence="12 13" key="1">
    <citation type="submission" date="2018-08" db="EMBL/GenBank/DDBJ databases">
        <title>Aphanomyces genome sequencing and annotation.</title>
        <authorList>
            <person name="Minardi D."/>
            <person name="Oidtmann B."/>
            <person name="Van Der Giezen M."/>
            <person name="Studholme D.J."/>
        </authorList>
    </citation>
    <scope>NUCLEOTIDE SEQUENCE [LARGE SCALE GENOMIC DNA]</scope>
    <source>
        <strain evidence="12 13">NJM0002</strain>
    </source>
</reference>
<gene>
    <name evidence="12" type="ORF">DYB32_008427</name>
</gene>
<dbReference type="GO" id="GO:0003400">
    <property type="term" value="P:regulation of COPII vesicle coating"/>
    <property type="evidence" value="ECO:0007669"/>
    <property type="project" value="TreeGrafter"/>
</dbReference>
<evidence type="ECO:0000256" key="8">
    <source>
        <dbReference type="ARBA" id="ARBA00022927"/>
    </source>
</evidence>
<evidence type="ECO:0000256" key="9">
    <source>
        <dbReference type="ARBA" id="ARBA00022989"/>
    </source>
</evidence>
<feature type="transmembrane region" description="Helical" evidence="11">
    <location>
        <begin position="502"/>
        <end position="522"/>
    </location>
</feature>
<evidence type="ECO:0000313" key="12">
    <source>
        <dbReference type="EMBL" id="RHY25259.1"/>
    </source>
</evidence>
<accession>A0A3R6ZK83</accession>
<proteinExistence type="predicted"/>
<evidence type="ECO:0000256" key="6">
    <source>
        <dbReference type="ARBA" id="ARBA00022824"/>
    </source>
</evidence>
<dbReference type="GO" id="GO:0005789">
    <property type="term" value="C:endoplasmic reticulum membrane"/>
    <property type="evidence" value="ECO:0007669"/>
    <property type="project" value="UniProtKB-SubCell"/>
</dbReference>
<dbReference type="GO" id="GO:0015031">
    <property type="term" value="P:protein transport"/>
    <property type="evidence" value="ECO:0007669"/>
    <property type="project" value="UniProtKB-KW"/>
</dbReference>
<keyword evidence="4 11" id="KW-0812">Transmembrane</keyword>
<sequence>MLVTYPVLGVGQAKHLIAICGGGGSAKTGVKNTVDVYSMPSRGKPYRLLGSADTGSELPSSVAISPDGTWLAVSVNAACWVYEITPKVVKDDNAPDDASPSLDLVLRVRFRTDFSAVDSSQTCACFVGSHTLVTGGEDSVAIKRSMARRWSDSPKNTERIKQIHVDPFSRNAVVTSDEAATCHLWRLDKLTSFFRATALDTLDQVFQSPGFPKPPTKGPVKHQFRCVRLAPNGQALFTVLSPPRGDAYLVKWVPMTLSQEDATLWPWRVAAVALAGPEPVGSLTISDDGAVVVTATASGDIFTFNAIDLTCGTKSSPEDHTFAITGLVCQSVVPDSLYRLCSAGADKRLLMHRVELSSKLPLTMHGSLGSFLAAKDGLTWPGTFVALALSVVVGVIVAGTGLVYFHASQSLLLSHPFQGINAILASKFESNDAMATIMACLVGLLASLVSWIVCLQSRALHGVFWIGLALLILSCVSLWVAATDDLRVQWVSGVDLLEYKACIVTGVTGVVFLLLHSIGLMVL</sequence>
<evidence type="ECO:0000313" key="13">
    <source>
        <dbReference type="Proteomes" id="UP000285060"/>
    </source>
</evidence>
<name>A0A3R6ZK83_9STRA</name>
<dbReference type="Gene3D" id="2.130.10.10">
    <property type="entry name" value="YVTN repeat-like/Quinoprotein amine dehydrogenase"/>
    <property type="match status" value="1"/>
</dbReference>
<dbReference type="PANTHER" id="PTHR23284:SF0">
    <property type="entry name" value="PROLACTIN REGULATORY ELEMENT-BINDING PROTEIN"/>
    <property type="match status" value="1"/>
</dbReference>
<evidence type="ECO:0000256" key="5">
    <source>
        <dbReference type="ARBA" id="ARBA00022737"/>
    </source>
</evidence>
<comment type="caution">
    <text evidence="12">The sequence shown here is derived from an EMBL/GenBank/DDBJ whole genome shotgun (WGS) entry which is preliminary data.</text>
</comment>
<keyword evidence="7" id="KW-0931">ER-Golgi transport</keyword>
<feature type="transmembrane region" description="Helical" evidence="11">
    <location>
        <begin position="384"/>
        <end position="407"/>
    </location>
</feature>
<evidence type="ECO:0000256" key="11">
    <source>
        <dbReference type="SAM" id="Phobius"/>
    </source>
</evidence>
<dbReference type="EMBL" id="QUSY01001346">
    <property type="protein sequence ID" value="RHY25259.1"/>
    <property type="molecule type" value="Genomic_DNA"/>
</dbReference>
<evidence type="ECO:0000256" key="3">
    <source>
        <dbReference type="ARBA" id="ARBA00022574"/>
    </source>
</evidence>
<dbReference type="Proteomes" id="UP000285060">
    <property type="component" value="Unassembled WGS sequence"/>
</dbReference>